<organism evidence="2">
    <name type="scientific">Herbiconiux sp. A18JL235</name>
    <dbReference type="NCBI Taxonomy" id="3152363"/>
    <lineage>
        <taxon>Bacteria</taxon>
        <taxon>Bacillati</taxon>
        <taxon>Actinomycetota</taxon>
        <taxon>Actinomycetes</taxon>
        <taxon>Micrococcales</taxon>
        <taxon>Microbacteriaceae</taxon>
        <taxon>Herbiconiux</taxon>
    </lineage>
</organism>
<dbReference type="InterPro" id="IPR043131">
    <property type="entry name" value="BCAT-like_N"/>
</dbReference>
<keyword evidence="2" id="KW-0032">Aminotransferase</keyword>
<name>A0AB39BLT3_9MICO</name>
<evidence type="ECO:0000256" key="1">
    <source>
        <dbReference type="ARBA" id="ARBA00009320"/>
    </source>
</evidence>
<reference evidence="2" key="1">
    <citation type="submission" date="2024-05" db="EMBL/GenBank/DDBJ databases">
        <title>Herbiconiux sp. A18JL235.</title>
        <authorList>
            <person name="Zhang G."/>
        </authorList>
    </citation>
    <scope>NUCLEOTIDE SEQUENCE</scope>
    <source>
        <strain evidence="2">A18JL235</strain>
    </source>
</reference>
<keyword evidence="2" id="KW-0808">Transferase</keyword>
<dbReference type="InterPro" id="IPR050571">
    <property type="entry name" value="Class-IV_PLP-Dep_Aminotrnsfr"/>
</dbReference>
<dbReference type="EMBL" id="CP162511">
    <property type="protein sequence ID" value="XDI07041.1"/>
    <property type="molecule type" value="Genomic_DNA"/>
</dbReference>
<dbReference type="InterPro" id="IPR043132">
    <property type="entry name" value="BCAT-like_C"/>
</dbReference>
<sequence>MSAPVLILVTRPVEVEPGAEPGEASRPFRLADVALPQLSVLDLGVTRGDGVFESVRVGPSGSPDLEAHLRRFVVSASLLDLPAPDLEVWRQAFAAAVSEARRRGGDDEVLGVKLVLTRGIEGRGVPTAWVLAQPAPDHTAVRRDGLAAITLDRGYRHDAGAASPWLLLGAKTLSYEVAAAATREAARRGAREVVFVSSDGFVLEAPTSSVVMRFGDRVVSPPAEVGIIAGTTVTRALAFFAERGFETAEERIPVSRLARADAVWLVSSVRQAVPLTALDGRPLHLDATLTAALNAHLGT</sequence>
<dbReference type="InterPro" id="IPR036038">
    <property type="entry name" value="Aminotransferase-like"/>
</dbReference>
<dbReference type="SUPFAM" id="SSF56752">
    <property type="entry name" value="D-aminoacid aminotransferase-like PLP-dependent enzymes"/>
    <property type="match status" value="1"/>
</dbReference>
<evidence type="ECO:0000313" key="2">
    <source>
        <dbReference type="EMBL" id="XDI07041.1"/>
    </source>
</evidence>
<dbReference type="GO" id="GO:0046394">
    <property type="term" value="P:carboxylic acid biosynthetic process"/>
    <property type="evidence" value="ECO:0007669"/>
    <property type="project" value="UniProtKB-ARBA"/>
</dbReference>
<dbReference type="Gene3D" id="3.20.10.10">
    <property type="entry name" value="D-amino Acid Aminotransferase, subunit A, domain 2"/>
    <property type="match status" value="1"/>
</dbReference>
<dbReference type="GO" id="GO:0005829">
    <property type="term" value="C:cytosol"/>
    <property type="evidence" value="ECO:0007669"/>
    <property type="project" value="TreeGrafter"/>
</dbReference>
<dbReference type="RefSeq" id="WP_368499417.1">
    <property type="nucleotide sequence ID" value="NZ_CP162511.1"/>
</dbReference>
<dbReference type="AlphaFoldDB" id="A0AB39BLT3"/>
<dbReference type="Pfam" id="PF01063">
    <property type="entry name" value="Aminotran_4"/>
    <property type="match status" value="1"/>
</dbReference>
<comment type="similarity">
    <text evidence="1">Belongs to the class-IV pyridoxal-phosphate-dependent aminotransferase family.</text>
</comment>
<dbReference type="Gene3D" id="3.30.470.10">
    <property type="match status" value="1"/>
</dbReference>
<proteinExistence type="inferred from homology"/>
<dbReference type="InterPro" id="IPR001544">
    <property type="entry name" value="Aminotrans_IV"/>
</dbReference>
<accession>A0AB39BLT3</accession>
<protein>
    <submittedName>
        <fullName evidence="2">Aminotransferase class IV</fullName>
    </submittedName>
</protein>
<dbReference type="PANTHER" id="PTHR42743">
    <property type="entry name" value="AMINO-ACID AMINOTRANSFERASE"/>
    <property type="match status" value="1"/>
</dbReference>
<dbReference type="GO" id="GO:0008483">
    <property type="term" value="F:transaminase activity"/>
    <property type="evidence" value="ECO:0007669"/>
    <property type="project" value="UniProtKB-KW"/>
</dbReference>
<dbReference type="PANTHER" id="PTHR42743:SF11">
    <property type="entry name" value="AMINODEOXYCHORISMATE LYASE"/>
    <property type="match status" value="1"/>
</dbReference>
<gene>
    <name evidence="2" type="ORF">ABFY20_08065</name>
</gene>